<sequence>MKSAIAVEAKAEIEQFPEMIHLLFSETAIDWHSNNMFIYLQREEALLAKEILHTTDLFEHLHLAQIVSEGTKGPYFEEYAIQLDSDTYCILTDDLVSFYITGKNKNELLMAKYQFEEHLVLATSENDKNIFFIELHNKELMQNIAKAYNINIFFTLDKREKKI</sequence>
<dbReference type="RefSeq" id="WP_163183267.1">
    <property type="nucleotide sequence ID" value="NZ_JAAFZF010000013.1"/>
</dbReference>
<accession>A0ABS8QFX2</accession>
<keyword evidence="2" id="KW-1185">Reference proteome</keyword>
<reference evidence="1 2" key="1">
    <citation type="journal article" date="2023" name="Antonie Van Leeuwenhoek">
        <title>Unveiling the genomic potential of a novel thermostable glycoside hydrolases producing Neobacillus sedimentimangrovi UE25.</title>
        <authorList>
            <person name="Ejaz U."/>
            <person name="Saleem F."/>
            <person name="Rashid R."/>
            <person name="Hasan K.A."/>
            <person name="Syed M.N."/>
            <person name="Sohail M."/>
        </authorList>
    </citation>
    <scope>NUCLEOTIDE SEQUENCE [LARGE SCALE GENOMIC DNA]</scope>
    <source>
        <strain evidence="1 2">UE25</strain>
    </source>
</reference>
<proteinExistence type="predicted"/>
<evidence type="ECO:0008006" key="3">
    <source>
        <dbReference type="Google" id="ProtNLM"/>
    </source>
</evidence>
<gene>
    <name evidence="1" type="ORF">LRS37_04425</name>
</gene>
<evidence type="ECO:0000313" key="1">
    <source>
        <dbReference type="EMBL" id="MCD4838127.1"/>
    </source>
</evidence>
<protein>
    <recommendedName>
        <fullName evidence="3">DUF2691 family protein</fullName>
    </recommendedName>
</protein>
<dbReference type="EMBL" id="JAJODE010000008">
    <property type="protein sequence ID" value="MCD4838127.1"/>
    <property type="molecule type" value="Genomic_DNA"/>
</dbReference>
<evidence type="ECO:0000313" key="2">
    <source>
        <dbReference type="Proteomes" id="UP001162836"/>
    </source>
</evidence>
<name>A0ABS8QFX2_9BACI</name>
<comment type="caution">
    <text evidence="1">The sequence shown here is derived from an EMBL/GenBank/DDBJ whole genome shotgun (WGS) entry which is preliminary data.</text>
</comment>
<dbReference type="Proteomes" id="UP001162836">
    <property type="component" value="Unassembled WGS sequence"/>
</dbReference>
<organism evidence="1 2">
    <name type="scientific">Neobacillus sedimentimangrovi</name>
    <dbReference type="NCBI Taxonomy" id="2699460"/>
    <lineage>
        <taxon>Bacteria</taxon>
        <taxon>Bacillati</taxon>
        <taxon>Bacillota</taxon>
        <taxon>Bacilli</taxon>
        <taxon>Bacillales</taxon>
        <taxon>Bacillaceae</taxon>
        <taxon>Neobacillus</taxon>
    </lineage>
</organism>